<name>A0A8H5B925_9AGAR</name>
<dbReference type="EMBL" id="JAACJJ010000030">
    <property type="protein sequence ID" value="KAF5318768.1"/>
    <property type="molecule type" value="Genomic_DNA"/>
</dbReference>
<dbReference type="AlphaFoldDB" id="A0A8H5B925"/>
<dbReference type="Proteomes" id="UP000567179">
    <property type="component" value="Unassembled WGS sequence"/>
</dbReference>
<reference evidence="2 3" key="1">
    <citation type="journal article" date="2020" name="ISME J.">
        <title>Uncovering the hidden diversity of litter-decomposition mechanisms in mushroom-forming fungi.</title>
        <authorList>
            <person name="Floudas D."/>
            <person name="Bentzer J."/>
            <person name="Ahren D."/>
            <person name="Johansson T."/>
            <person name="Persson P."/>
            <person name="Tunlid A."/>
        </authorList>
    </citation>
    <scope>NUCLEOTIDE SEQUENCE [LARGE SCALE GENOMIC DNA]</scope>
    <source>
        <strain evidence="2 3">CBS 101986</strain>
    </source>
</reference>
<sequence>MLSESNPAHGQSQSPAPEQRNVLPVKQRLIPEVKDAVLGPGFMAFIGNDRIAEGVVEQSTFDGALKLDLQGGLNAVNAKEVAMKHLEIQAEMQRQQMANDQAFRMRELELKMQLALATAGVKPAENPVSVLQ</sequence>
<evidence type="ECO:0000313" key="2">
    <source>
        <dbReference type="EMBL" id="KAF5318768.1"/>
    </source>
</evidence>
<accession>A0A8H5B925</accession>
<organism evidence="2 3">
    <name type="scientific">Psilocybe cf. subviscida</name>
    <dbReference type="NCBI Taxonomy" id="2480587"/>
    <lineage>
        <taxon>Eukaryota</taxon>
        <taxon>Fungi</taxon>
        <taxon>Dikarya</taxon>
        <taxon>Basidiomycota</taxon>
        <taxon>Agaricomycotina</taxon>
        <taxon>Agaricomycetes</taxon>
        <taxon>Agaricomycetidae</taxon>
        <taxon>Agaricales</taxon>
        <taxon>Agaricineae</taxon>
        <taxon>Strophariaceae</taxon>
        <taxon>Psilocybe</taxon>
    </lineage>
</organism>
<evidence type="ECO:0000313" key="3">
    <source>
        <dbReference type="Proteomes" id="UP000567179"/>
    </source>
</evidence>
<feature type="region of interest" description="Disordered" evidence="1">
    <location>
        <begin position="1"/>
        <end position="24"/>
    </location>
</feature>
<keyword evidence="3" id="KW-1185">Reference proteome</keyword>
<feature type="compositionally biased region" description="Polar residues" evidence="1">
    <location>
        <begin position="1"/>
        <end position="16"/>
    </location>
</feature>
<comment type="caution">
    <text evidence="2">The sequence shown here is derived from an EMBL/GenBank/DDBJ whole genome shotgun (WGS) entry which is preliminary data.</text>
</comment>
<proteinExistence type="predicted"/>
<protein>
    <submittedName>
        <fullName evidence="2">Uncharacterized protein</fullName>
    </submittedName>
</protein>
<evidence type="ECO:0000256" key="1">
    <source>
        <dbReference type="SAM" id="MobiDB-lite"/>
    </source>
</evidence>
<gene>
    <name evidence="2" type="ORF">D9619_010876</name>
</gene>